<dbReference type="PROSITE" id="PS50110">
    <property type="entry name" value="RESPONSE_REGULATORY"/>
    <property type="match status" value="1"/>
</dbReference>
<protein>
    <recommendedName>
        <fullName evidence="1">Stage 0 sporulation protein A homolog</fullName>
    </recommendedName>
</protein>
<feature type="domain" description="OmpR/PhoB-type" evidence="11">
    <location>
        <begin position="131"/>
        <end position="230"/>
    </location>
</feature>
<evidence type="ECO:0000313" key="13">
    <source>
        <dbReference type="Proteomes" id="UP000286220"/>
    </source>
</evidence>
<organism evidence="12 13">
    <name type="scientific">Agathobacter rectalis</name>
    <dbReference type="NCBI Taxonomy" id="39491"/>
    <lineage>
        <taxon>Bacteria</taxon>
        <taxon>Bacillati</taxon>
        <taxon>Bacillota</taxon>
        <taxon>Clostridia</taxon>
        <taxon>Lachnospirales</taxon>
        <taxon>Lachnospiraceae</taxon>
        <taxon>Agathobacter</taxon>
    </lineage>
</organism>
<dbReference type="EMBL" id="QSFZ01000001">
    <property type="protein sequence ID" value="RHA94667.1"/>
    <property type="molecule type" value="Genomic_DNA"/>
</dbReference>
<evidence type="ECO:0000256" key="5">
    <source>
        <dbReference type="ARBA" id="ARBA00023125"/>
    </source>
</evidence>
<dbReference type="GO" id="GO:0000976">
    <property type="term" value="F:transcription cis-regulatory region binding"/>
    <property type="evidence" value="ECO:0007669"/>
    <property type="project" value="TreeGrafter"/>
</dbReference>
<dbReference type="Pfam" id="PF00072">
    <property type="entry name" value="Response_reg"/>
    <property type="match status" value="1"/>
</dbReference>
<keyword evidence="2 8" id="KW-0597">Phosphoprotein</keyword>
<dbReference type="SMART" id="SM00862">
    <property type="entry name" value="Trans_reg_C"/>
    <property type="match status" value="1"/>
</dbReference>
<dbReference type="Proteomes" id="UP000286220">
    <property type="component" value="Unassembled WGS sequence"/>
</dbReference>
<evidence type="ECO:0000256" key="8">
    <source>
        <dbReference type="PROSITE-ProRule" id="PRU00169"/>
    </source>
</evidence>
<dbReference type="SMART" id="SM00448">
    <property type="entry name" value="REC"/>
    <property type="match status" value="1"/>
</dbReference>
<dbReference type="PANTHER" id="PTHR48111">
    <property type="entry name" value="REGULATOR OF RPOS"/>
    <property type="match status" value="1"/>
</dbReference>
<proteinExistence type="predicted"/>
<sequence length="234" mass="26606">MNKYKIMIVDDEPDILELLEKSLAIEGFQNITKVDNGLSAVSSCHTLQPDMIILDVMLPGIDGYEVCKQIREFSHCPILFLSSKNDELDKILGLAVGGDDYVTKPFSPKEVAYRVKAQLRRTEYRQLSTKAQPLKVGALSIDQEGCRVTKDGKEIELTAREFEILHYMAQNIGRVISKERLYETVWGEDGFGCDNTIMVHIRHLREKIESNTTSPEYIITMKGLGYKLVNPYEK</sequence>
<keyword evidence="6" id="KW-0804">Transcription</keyword>
<comment type="function">
    <text evidence="7">May play the central regulatory role in sporulation. It may be an element of the effector pathway responsible for the activation of sporulation genes in response to nutritional stress. Spo0A may act in concert with spo0H (a sigma factor) to control the expression of some genes that are critical to the sporulation process.</text>
</comment>
<comment type="caution">
    <text evidence="12">The sequence shown here is derived from an EMBL/GenBank/DDBJ whole genome shotgun (WGS) entry which is preliminary data.</text>
</comment>
<evidence type="ECO:0000259" key="11">
    <source>
        <dbReference type="PROSITE" id="PS51755"/>
    </source>
</evidence>
<evidence type="ECO:0000256" key="9">
    <source>
        <dbReference type="PROSITE-ProRule" id="PRU01091"/>
    </source>
</evidence>
<dbReference type="GO" id="GO:0006355">
    <property type="term" value="P:regulation of DNA-templated transcription"/>
    <property type="evidence" value="ECO:0007669"/>
    <property type="project" value="InterPro"/>
</dbReference>
<dbReference type="InterPro" id="IPR016032">
    <property type="entry name" value="Sig_transdc_resp-reg_C-effctor"/>
</dbReference>
<dbReference type="InterPro" id="IPR039420">
    <property type="entry name" value="WalR-like"/>
</dbReference>
<feature type="domain" description="Response regulatory" evidence="10">
    <location>
        <begin position="5"/>
        <end position="119"/>
    </location>
</feature>
<dbReference type="Gene3D" id="1.10.10.10">
    <property type="entry name" value="Winged helix-like DNA-binding domain superfamily/Winged helix DNA-binding domain"/>
    <property type="match status" value="1"/>
</dbReference>
<evidence type="ECO:0000256" key="2">
    <source>
        <dbReference type="ARBA" id="ARBA00022553"/>
    </source>
</evidence>
<reference evidence="12 13" key="1">
    <citation type="submission" date="2018-08" db="EMBL/GenBank/DDBJ databases">
        <title>A genome reference for cultivated species of the human gut microbiota.</title>
        <authorList>
            <person name="Zou Y."/>
            <person name="Xue W."/>
            <person name="Luo G."/>
        </authorList>
    </citation>
    <scope>NUCLEOTIDE SEQUENCE [LARGE SCALE GENOMIC DNA]</scope>
    <source>
        <strain evidence="12 13">AM42-17AT</strain>
    </source>
</reference>
<dbReference type="PROSITE" id="PS51755">
    <property type="entry name" value="OMPR_PHOB"/>
    <property type="match status" value="1"/>
</dbReference>
<dbReference type="InterPro" id="IPR011006">
    <property type="entry name" value="CheY-like_superfamily"/>
</dbReference>
<dbReference type="RefSeq" id="WP_118332482.1">
    <property type="nucleotide sequence ID" value="NZ_QSFZ01000001.1"/>
</dbReference>
<dbReference type="GO" id="GO:0032993">
    <property type="term" value="C:protein-DNA complex"/>
    <property type="evidence" value="ECO:0007669"/>
    <property type="project" value="TreeGrafter"/>
</dbReference>
<dbReference type="Pfam" id="PF00486">
    <property type="entry name" value="Trans_reg_C"/>
    <property type="match status" value="1"/>
</dbReference>
<evidence type="ECO:0000313" key="12">
    <source>
        <dbReference type="EMBL" id="RHA94667.1"/>
    </source>
</evidence>
<dbReference type="FunFam" id="3.40.50.2300:FF:000001">
    <property type="entry name" value="DNA-binding response regulator PhoB"/>
    <property type="match status" value="1"/>
</dbReference>
<name>A0A413U8L9_9FIRM</name>
<dbReference type="PANTHER" id="PTHR48111:SF52">
    <property type="entry name" value="TRANSCRIPTIONAL REGULATORY PROTEIN YVRH"/>
    <property type="match status" value="1"/>
</dbReference>
<feature type="modified residue" description="4-aspartylphosphate" evidence="8">
    <location>
        <position position="55"/>
    </location>
</feature>
<dbReference type="InterPro" id="IPR036388">
    <property type="entry name" value="WH-like_DNA-bd_sf"/>
</dbReference>
<accession>A0A413U8L9</accession>
<evidence type="ECO:0000256" key="4">
    <source>
        <dbReference type="ARBA" id="ARBA00023015"/>
    </source>
</evidence>
<keyword evidence="5 9" id="KW-0238">DNA-binding</keyword>
<evidence type="ECO:0000256" key="6">
    <source>
        <dbReference type="ARBA" id="ARBA00023163"/>
    </source>
</evidence>
<dbReference type="AlphaFoldDB" id="A0A413U8L9"/>
<dbReference type="InterPro" id="IPR001789">
    <property type="entry name" value="Sig_transdc_resp-reg_receiver"/>
</dbReference>
<keyword evidence="3" id="KW-0902">Two-component regulatory system</keyword>
<evidence type="ECO:0000256" key="7">
    <source>
        <dbReference type="ARBA" id="ARBA00024867"/>
    </source>
</evidence>
<evidence type="ECO:0000256" key="3">
    <source>
        <dbReference type="ARBA" id="ARBA00023012"/>
    </source>
</evidence>
<dbReference type="GO" id="GO:0000156">
    <property type="term" value="F:phosphorelay response regulator activity"/>
    <property type="evidence" value="ECO:0007669"/>
    <property type="project" value="TreeGrafter"/>
</dbReference>
<gene>
    <name evidence="12" type="ORF">DW912_00965</name>
</gene>
<dbReference type="SUPFAM" id="SSF52172">
    <property type="entry name" value="CheY-like"/>
    <property type="match status" value="1"/>
</dbReference>
<dbReference type="Gene3D" id="6.10.250.690">
    <property type="match status" value="1"/>
</dbReference>
<dbReference type="InterPro" id="IPR001867">
    <property type="entry name" value="OmpR/PhoB-type_DNA-bd"/>
</dbReference>
<dbReference type="SUPFAM" id="SSF46894">
    <property type="entry name" value="C-terminal effector domain of the bipartite response regulators"/>
    <property type="match status" value="1"/>
</dbReference>
<dbReference type="FunFam" id="1.10.10.10:FF:000018">
    <property type="entry name" value="DNA-binding response regulator ResD"/>
    <property type="match status" value="1"/>
</dbReference>
<feature type="DNA-binding region" description="OmpR/PhoB-type" evidence="9">
    <location>
        <begin position="131"/>
        <end position="230"/>
    </location>
</feature>
<evidence type="ECO:0000256" key="1">
    <source>
        <dbReference type="ARBA" id="ARBA00018672"/>
    </source>
</evidence>
<dbReference type="CDD" id="cd00383">
    <property type="entry name" value="trans_reg_C"/>
    <property type="match status" value="1"/>
</dbReference>
<keyword evidence="4" id="KW-0805">Transcription regulation</keyword>
<dbReference type="Gene3D" id="3.40.50.2300">
    <property type="match status" value="1"/>
</dbReference>
<dbReference type="GO" id="GO:0005829">
    <property type="term" value="C:cytosol"/>
    <property type="evidence" value="ECO:0007669"/>
    <property type="project" value="TreeGrafter"/>
</dbReference>
<evidence type="ECO:0000259" key="10">
    <source>
        <dbReference type="PROSITE" id="PS50110"/>
    </source>
</evidence>